<dbReference type="EMBL" id="WVIE01000021">
    <property type="protein sequence ID" value="NDJ18909.1"/>
    <property type="molecule type" value="Genomic_DNA"/>
</dbReference>
<reference evidence="1" key="1">
    <citation type="submission" date="2019-12" db="EMBL/GenBank/DDBJ databases">
        <title>High-Quality draft genome sequences of three cyanobacteria isolated from the limestone walls of the Old Cathedral of Coimbra.</title>
        <authorList>
            <person name="Tiago I."/>
            <person name="Soares F."/>
            <person name="Portugal A."/>
        </authorList>
    </citation>
    <scope>NUCLEOTIDE SEQUENCE</scope>
    <source>
        <strain evidence="1">A</strain>
    </source>
</reference>
<organism evidence="1 2">
    <name type="scientific">Myxacorys almedinensis A</name>
    <dbReference type="NCBI Taxonomy" id="2690445"/>
    <lineage>
        <taxon>Bacteria</taxon>
        <taxon>Bacillati</taxon>
        <taxon>Cyanobacteriota</taxon>
        <taxon>Cyanophyceae</taxon>
        <taxon>Leptolyngbyales</taxon>
        <taxon>Leptolyngbyaceae</taxon>
        <taxon>Myxacorys</taxon>
        <taxon>Myxacorys almedinensis</taxon>
    </lineage>
</organism>
<dbReference type="RefSeq" id="WP_162424434.1">
    <property type="nucleotide sequence ID" value="NZ_WVIE01000021.1"/>
</dbReference>
<proteinExistence type="predicted"/>
<evidence type="ECO:0000313" key="1">
    <source>
        <dbReference type="EMBL" id="NDJ18909.1"/>
    </source>
</evidence>
<dbReference type="AlphaFoldDB" id="A0A8J7Z378"/>
<evidence type="ECO:0000313" key="2">
    <source>
        <dbReference type="Proteomes" id="UP000646053"/>
    </source>
</evidence>
<accession>A0A8J7Z378</accession>
<dbReference type="Proteomes" id="UP000646053">
    <property type="component" value="Unassembled WGS sequence"/>
</dbReference>
<keyword evidence="2" id="KW-1185">Reference proteome</keyword>
<protein>
    <submittedName>
        <fullName evidence="1">Uncharacterized protein</fullName>
    </submittedName>
</protein>
<sequence>MVSEGVEGWREMLPVHPSTHRQSGAGDPKQSIKLVFVGAASDRAAKLLTVESKVPHDLMIDFDYE</sequence>
<gene>
    <name evidence="1" type="ORF">GS601_16720</name>
</gene>
<name>A0A8J7Z378_9CYAN</name>
<comment type="caution">
    <text evidence="1">The sequence shown here is derived from an EMBL/GenBank/DDBJ whole genome shotgun (WGS) entry which is preliminary data.</text>
</comment>